<evidence type="ECO:0000256" key="4">
    <source>
        <dbReference type="ARBA" id="ARBA00022741"/>
    </source>
</evidence>
<evidence type="ECO:0000256" key="10">
    <source>
        <dbReference type="SAM" id="MobiDB-lite"/>
    </source>
</evidence>
<evidence type="ECO:0000256" key="7">
    <source>
        <dbReference type="ARBA" id="ARBA00023146"/>
    </source>
</evidence>
<dbReference type="InterPro" id="IPR036695">
    <property type="entry name" value="Arg-tRNA-synth_N_sf"/>
</dbReference>
<keyword evidence="7 9" id="KW-0030">Aminoacyl-tRNA synthetase</keyword>
<dbReference type="InterPro" id="IPR014729">
    <property type="entry name" value="Rossmann-like_a/b/a_fold"/>
</dbReference>
<dbReference type="SUPFAM" id="SSF52374">
    <property type="entry name" value="Nucleotidylyl transferase"/>
    <property type="match status" value="1"/>
</dbReference>
<comment type="caution">
    <text evidence="12">The sequence shown here is derived from an EMBL/GenBank/DDBJ whole genome shotgun (WGS) entry which is preliminary data.</text>
</comment>
<feature type="region of interest" description="Disordered" evidence="10">
    <location>
        <begin position="595"/>
        <end position="614"/>
    </location>
</feature>
<dbReference type="Gene3D" id="3.40.50.620">
    <property type="entry name" value="HUPs"/>
    <property type="match status" value="1"/>
</dbReference>
<dbReference type="InterPro" id="IPR001278">
    <property type="entry name" value="Arg-tRNA-ligase"/>
</dbReference>
<protein>
    <recommendedName>
        <fullName evidence="2">arginine--tRNA ligase</fullName>
        <ecNumber evidence="2">6.1.1.19</ecNumber>
    </recommendedName>
</protein>
<dbReference type="EMBL" id="JAGMUV010000005">
    <property type="protein sequence ID" value="KAH7156632.1"/>
    <property type="molecule type" value="Genomic_DNA"/>
</dbReference>
<dbReference type="SMART" id="SM00836">
    <property type="entry name" value="DALR_1"/>
    <property type="match status" value="1"/>
</dbReference>
<organism evidence="12 13">
    <name type="scientific">Dactylonectria macrodidyma</name>
    <dbReference type="NCBI Taxonomy" id="307937"/>
    <lineage>
        <taxon>Eukaryota</taxon>
        <taxon>Fungi</taxon>
        <taxon>Dikarya</taxon>
        <taxon>Ascomycota</taxon>
        <taxon>Pezizomycotina</taxon>
        <taxon>Sordariomycetes</taxon>
        <taxon>Hypocreomycetidae</taxon>
        <taxon>Hypocreales</taxon>
        <taxon>Nectriaceae</taxon>
        <taxon>Dactylonectria</taxon>
    </lineage>
</organism>
<sequence>MACLTSTPKGLEALLEELSLDPLPQYGSNDALTKPVEIWRSYFARFLSTVLDCDEAVIQEAISSTTETSLGDLALILPRLKLKNLDNNGLKSLAFELGERLPSSPLFLQPWVDGIHLRMFFSPDTLPRLLLPYIGDRKSLYGHDLSQGIRDPASPEQGRKKVIVEFSSPNVATDFDSNHLRSTLLGAFVANIHEAMGWEVVRLNYLGDWGKQIGLLAAGYERFIEKENLQFDGIQQLRDVYAKINELFKPEQDARDKAKQEKQNTADIEGKGIFAQRDAFVKKLEDGDEAALALWKRFRDITIDELNLGYGRLGVKFDEYWGESQVQPSTIAEVESTFKEKRVLEESDGSWMIDFVKHAGRRGLGTQIVRGRDGSTRYFLRDVAGALDRSRKFTFDKMIYVVSSRQDNHFQQLFASLELMGLSDLREKLQHVNFGAIQGLDGSLLSNILDQCAIRIHDALREEHGDSDIDSDSAGAVNDVSLVSGLLAQDMSGKRGHGYAFEPKKIASSTTHTGLVLQACHKVLNASVEKLSTNDVEVAEADYTALSDDDSADLLRLMAQFPDVVATTYKSLEPHTLLSYLYKLVSSLSILGEGEEDDLEGDAEEAGPSTAQETPSLAVKKAQLVLYQNARQVLENGMRLLGFPVTS</sequence>
<dbReference type="Pfam" id="PF05746">
    <property type="entry name" value="DALR_1"/>
    <property type="match status" value="1"/>
</dbReference>
<dbReference type="Gene3D" id="3.30.1360.70">
    <property type="entry name" value="Arginyl tRNA synthetase N-terminal domain"/>
    <property type="match status" value="1"/>
</dbReference>
<comment type="catalytic activity">
    <reaction evidence="8">
        <text>tRNA(Arg) + L-arginine + ATP = L-arginyl-tRNA(Arg) + AMP + diphosphate</text>
        <dbReference type="Rhea" id="RHEA:20301"/>
        <dbReference type="Rhea" id="RHEA-COMP:9658"/>
        <dbReference type="Rhea" id="RHEA-COMP:9673"/>
        <dbReference type="ChEBI" id="CHEBI:30616"/>
        <dbReference type="ChEBI" id="CHEBI:32682"/>
        <dbReference type="ChEBI" id="CHEBI:33019"/>
        <dbReference type="ChEBI" id="CHEBI:78442"/>
        <dbReference type="ChEBI" id="CHEBI:78513"/>
        <dbReference type="ChEBI" id="CHEBI:456215"/>
        <dbReference type="EC" id="6.1.1.19"/>
    </reaction>
</comment>
<accession>A0A9P9J8S3</accession>
<evidence type="ECO:0000313" key="13">
    <source>
        <dbReference type="Proteomes" id="UP000738349"/>
    </source>
</evidence>
<evidence type="ECO:0000313" key="12">
    <source>
        <dbReference type="EMBL" id="KAH7156632.1"/>
    </source>
</evidence>
<feature type="domain" description="DALR anticodon binding" evidence="11">
    <location>
        <begin position="517"/>
        <end position="645"/>
    </location>
</feature>
<dbReference type="Pfam" id="PF00750">
    <property type="entry name" value="tRNA-synt_1d"/>
    <property type="match status" value="1"/>
</dbReference>
<reference evidence="12" key="1">
    <citation type="journal article" date="2021" name="Nat. Commun.">
        <title>Genetic determinants of endophytism in the Arabidopsis root mycobiome.</title>
        <authorList>
            <person name="Mesny F."/>
            <person name="Miyauchi S."/>
            <person name="Thiergart T."/>
            <person name="Pickel B."/>
            <person name="Atanasova L."/>
            <person name="Karlsson M."/>
            <person name="Huettel B."/>
            <person name="Barry K.W."/>
            <person name="Haridas S."/>
            <person name="Chen C."/>
            <person name="Bauer D."/>
            <person name="Andreopoulos W."/>
            <person name="Pangilinan J."/>
            <person name="LaButti K."/>
            <person name="Riley R."/>
            <person name="Lipzen A."/>
            <person name="Clum A."/>
            <person name="Drula E."/>
            <person name="Henrissat B."/>
            <person name="Kohler A."/>
            <person name="Grigoriev I.V."/>
            <person name="Martin F.M."/>
            <person name="Hacquard S."/>
        </authorList>
    </citation>
    <scope>NUCLEOTIDE SEQUENCE</scope>
    <source>
        <strain evidence="12">MPI-CAGE-AT-0147</strain>
    </source>
</reference>
<feature type="compositionally biased region" description="Acidic residues" evidence="10">
    <location>
        <begin position="595"/>
        <end position="605"/>
    </location>
</feature>
<gene>
    <name evidence="12" type="ORF">EDB81DRAFT_396235</name>
</gene>
<comment type="similarity">
    <text evidence="1 9">Belongs to the class-I aminoacyl-tRNA synthetase family.</text>
</comment>
<keyword evidence="13" id="KW-1185">Reference proteome</keyword>
<dbReference type="InterPro" id="IPR008909">
    <property type="entry name" value="DALR_anticod-bd"/>
</dbReference>
<dbReference type="SUPFAM" id="SSF55190">
    <property type="entry name" value="Arginyl-tRNA synthetase (ArgRS), N-terminal 'additional' domain"/>
    <property type="match status" value="1"/>
</dbReference>
<keyword evidence="3 9" id="KW-0436">Ligase</keyword>
<evidence type="ECO:0000256" key="2">
    <source>
        <dbReference type="ARBA" id="ARBA00012837"/>
    </source>
</evidence>
<dbReference type="InterPro" id="IPR009080">
    <property type="entry name" value="tRNAsynth_Ia_anticodon-bd"/>
</dbReference>
<name>A0A9P9J8S3_9HYPO</name>
<evidence type="ECO:0000256" key="8">
    <source>
        <dbReference type="ARBA" id="ARBA00049339"/>
    </source>
</evidence>
<dbReference type="GO" id="GO:0006420">
    <property type="term" value="P:arginyl-tRNA aminoacylation"/>
    <property type="evidence" value="ECO:0007669"/>
    <property type="project" value="InterPro"/>
</dbReference>
<dbReference type="PANTHER" id="PTHR11956:SF11">
    <property type="entry name" value="ARGININE--TRNA LIGASE, MITOCHONDRIAL-RELATED"/>
    <property type="match status" value="1"/>
</dbReference>
<dbReference type="GO" id="GO:0005524">
    <property type="term" value="F:ATP binding"/>
    <property type="evidence" value="ECO:0007669"/>
    <property type="project" value="UniProtKB-KW"/>
</dbReference>
<evidence type="ECO:0000256" key="9">
    <source>
        <dbReference type="RuleBase" id="RU363038"/>
    </source>
</evidence>
<dbReference type="SUPFAM" id="SSF47323">
    <property type="entry name" value="Anticodon-binding domain of a subclass of class I aminoacyl-tRNA synthetases"/>
    <property type="match status" value="1"/>
</dbReference>
<evidence type="ECO:0000259" key="11">
    <source>
        <dbReference type="SMART" id="SM00836"/>
    </source>
</evidence>
<dbReference type="AlphaFoldDB" id="A0A9P9J8S3"/>
<evidence type="ECO:0000256" key="5">
    <source>
        <dbReference type="ARBA" id="ARBA00022840"/>
    </source>
</evidence>
<dbReference type="GO" id="GO:0032543">
    <property type="term" value="P:mitochondrial translation"/>
    <property type="evidence" value="ECO:0007669"/>
    <property type="project" value="TreeGrafter"/>
</dbReference>
<keyword evidence="5 9" id="KW-0067">ATP-binding</keyword>
<dbReference type="OrthoDB" id="68056at2759"/>
<proteinExistence type="inferred from homology"/>
<dbReference type="Gene3D" id="1.10.730.10">
    <property type="entry name" value="Isoleucyl-tRNA Synthetase, Domain 1"/>
    <property type="match status" value="1"/>
</dbReference>
<evidence type="ECO:0000256" key="1">
    <source>
        <dbReference type="ARBA" id="ARBA00005594"/>
    </source>
</evidence>
<dbReference type="GO" id="GO:0005739">
    <property type="term" value="C:mitochondrion"/>
    <property type="evidence" value="ECO:0007669"/>
    <property type="project" value="TreeGrafter"/>
</dbReference>
<dbReference type="InterPro" id="IPR035684">
    <property type="entry name" value="ArgRS_core"/>
</dbReference>
<dbReference type="EC" id="6.1.1.19" evidence="2"/>
<keyword evidence="4 9" id="KW-0547">Nucleotide-binding</keyword>
<evidence type="ECO:0000256" key="6">
    <source>
        <dbReference type="ARBA" id="ARBA00022917"/>
    </source>
</evidence>
<evidence type="ECO:0000256" key="3">
    <source>
        <dbReference type="ARBA" id="ARBA00022598"/>
    </source>
</evidence>
<dbReference type="Proteomes" id="UP000738349">
    <property type="component" value="Unassembled WGS sequence"/>
</dbReference>
<keyword evidence="6 9" id="KW-0648">Protein biosynthesis</keyword>
<dbReference type="PANTHER" id="PTHR11956">
    <property type="entry name" value="ARGINYL-TRNA SYNTHETASE"/>
    <property type="match status" value="1"/>
</dbReference>
<dbReference type="PRINTS" id="PR01038">
    <property type="entry name" value="TRNASYNTHARG"/>
</dbReference>
<dbReference type="GO" id="GO:0004814">
    <property type="term" value="F:arginine-tRNA ligase activity"/>
    <property type="evidence" value="ECO:0007669"/>
    <property type="project" value="UniProtKB-EC"/>
</dbReference>